<dbReference type="Gene3D" id="3.40.50.11660">
    <property type="entry name" value="Glycosyl transferase family 10, C-terminal domain"/>
    <property type="match status" value="1"/>
</dbReference>
<evidence type="ECO:0000259" key="14">
    <source>
        <dbReference type="Pfam" id="PF17039"/>
    </source>
</evidence>
<keyword evidence="8" id="KW-1133">Transmembrane helix</keyword>
<comment type="pathway">
    <text evidence="2">Protein modification; protein glycosylation.</text>
</comment>
<sequence length="437" mass="50669">MGNESQSLLNLKFRGRKRWRRLLTVVVFVLFVACLLRSQIISGDIYYVMETVQNDYDTLDEVMQTVAPNWRGLRQKDTQNMSALGRRLFLGDVSGSPQYDRNFTILVWKHGPNIEKRLIMRFGNRRWDPFRECSVSNCRLTYDSSELNTADAVLFHLHRTPDRKSLPDPKGPRPANQRWVFLTDENPFHTFTLGSASTRMKDYNGLFNWSMTYRMDSDVPVPSGRTLPLTSAENKRRRKAKAKAKAKTKLAAIMVSNCGGRNKRWEYVKELRKHMPVDVYGACGNLRCEGHFAKDCPGLNDYKFYLAFENGNCREYITEKAWWNAYHKGAVPVIMGAPPQDCARLLPPKSYIHVSDFASPASLARYLLYLNASSEYRNFFNWKNNFEVVNEHGYFQSPVYHYCRLCEALNYNDPAPKVYSKLEDYWNSDRDCNGPVI</sequence>
<protein>
    <recommendedName>
        <fullName evidence="12">Fucosyltransferase</fullName>
        <ecNumber evidence="12">2.4.1.-</ecNumber>
    </recommendedName>
</protein>
<comment type="subcellular location">
    <subcellularLocation>
        <location evidence="1 12">Golgi apparatus</location>
        <location evidence="1 12">Golgi stack membrane</location>
        <topology evidence="1 12">Single-pass type II membrane protein</topology>
    </subcellularLocation>
</comment>
<dbReference type="Pfam" id="PF00852">
    <property type="entry name" value="Glyco_transf_10"/>
    <property type="match status" value="1"/>
</dbReference>
<dbReference type="PANTHER" id="PTHR48438">
    <property type="entry name" value="ALPHA-(1,3)-FUCOSYLTRANSFERASE C-RELATED"/>
    <property type="match status" value="1"/>
</dbReference>
<evidence type="ECO:0000256" key="8">
    <source>
        <dbReference type="ARBA" id="ARBA00022989"/>
    </source>
</evidence>
<dbReference type="InterPro" id="IPR038577">
    <property type="entry name" value="GT10-like_C_sf"/>
</dbReference>
<comment type="similarity">
    <text evidence="3 12">Belongs to the glycosyltransferase 10 family.</text>
</comment>
<dbReference type="SUPFAM" id="SSF53756">
    <property type="entry name" value="UDP-Glycosyltransferase/glycogen phosphorylase"/>
    <property type="match status" value="1"/>
</dbReference>
<keyword evidence="4 12" id="KW-0328">Glycosyltransferase</keyword>
<dbReference type="InterPro" id="IPR055270">
    <property type="entry name" value="Glyco_tran_10_C"/>
</dbReference>
<name>A0A067R6X2_ZOONE</name>
<keyword evidence="16" id="KW-1185">Reference proteome</keyword>
<evidence type="ECO:0000256" key="11">
    <source>
        <dbReference type="ARBA" id="ARBA00023180"/>
    </source>
</evidence>
<keyword evidence="6 12" id="KW-0812">Transmembrane</keyword>
<keyword evidence="5 12" id="KW-0808">Transferase</keyword>
<keyword evidence="10" id="KW-0472">Membrane</keyword>
<dbReference type="eggNOG" id="KOG2619">
    <property type="taxonomic scope" value="Eukaryota"/>
</dbReference>
<evidence type="ECO:0000256" key="9">
    <source>
        <dbReference type="ARBA" id="ARBA00023034"/>
    </source>
</evidence>
<evidence type="ECO:0000256" key="12">
    <source>
        <dbReference type="RuleBase" id="RU003832"/>
    </source>
</evidence>
<evidence type="ECO:0000256" key="7">
    <source>
        <dbReference type="ARBA" id="ARBA00022968"/>
    </source>
</evidence>
<reference evidence="15 16" key="1">
    <citation type="journal article" date="2014" name="Nat. Commun.">
        <title>Molecular traces of alternative social organization in a termite genome.</title>
        <authorList>
            <person name="Terrapon N."/>
            <person name="Li C."/>
            <person name="Robertson H.M."/>
            <person name="Ji L."/>
            <person name="Meng X."/>
            <person name="Booth W."/>
            <person name="Chen Z."/>
            <person name="Childers C.P."/>
            <person name="Glastad K.M."/>
            <person name="Gokhale K."/>
            <person name="Gowin J."/>
            <person name="Gronenberg W."/>
            <person name="Hermansen R.A."/>
            <person name="Hu H."/>
            <person name="Hunt B.G."/>
            <person name="Huylmans A.K."/>
            <person name="Khalil S.M."/>
            <person name="Mitchell R.D."/>
            <person name="Munoz-Torres M.C."/>
            <person name="Mustard J.A."/>
            <person name="Pan H."/>
            <person name="Reese J.T."/>
            <person name="Scharf M.E."/>
            <person name="Sun F."/>
            <person name="Vogel H."/>
            <person name="Xiao J."/>
            <person name="Yang W."/>
            <person name="Yang Z."/>
            <person name="Yang Z."/>
            <person name="Zhou J."/>
            <person name="Zhu J."/>
            <person name="Brent C.S."/>
            <person name="Elsik C.G."/>
            <person name="Goodisman M.A."/>
            <person name="Liberles D.A."/>
            <person name="Roe R.M."/>
            <person name="Vargo E.L."/>
            <person name="Vilcinskas A."/>
            <person name="Wang J."/>
            <person name="Bornberg-Bauer E."/>
            <person name="Korb J."/>
            <person name="Zhang G."/>
            <person name="Liebig J."/>
        </authorList>
    </citation>
    <scope>NUCLEOTIDE SEQUENCE [LARGE SCALE GENOMIC DNA]</scope>
    <source>
        <tissue evidence="15">Whole organism</tissue>
    </source>
</reference>
<dbReference type="InterPro" id="IPR001503">
    <property type="entry name" value="Glyco_trans_10"/>
</dbReference>
<keyword evidence="9 12" id="KW-0333">Golgi apparatus</keyword>
<accession>A0A067R6X2</accession>
<evidence type="ECO:0000256" key="3">
    <source>
        <dbReference type="ARBA" id="ARBA00008919"/>
    </source>
</evidence>
<evidence type="ECO:0000256" key="6">
    <source>
        <dbReference type="ARBA" id="ARBA00022692"/>
    </source>
</evidence>
<evidence type="ECO:0000256" key="2">
    <source>
        <dbReference type="ARBA" id="ARBA00004922"/>
    </source>
</evidence>
<dbReference type="GO" id="GO:0008417">
    <property type="term" value="F:fucosyltransferase activity"/>
    <property type="evidence" value="ECO:0007669"/>
    <property type="project" value="InterPro"/>
</dbReference>
<dbReference type="Proteomes" id="UP000027135">
    <property type="component" value="Unassembled WGS sequence"/>
</dbReference>
<evidence type="ECO:0000313" key="16">
    <source>
        <dbReference type="Proteomes" id="UP000027135"/>
    </source>
</evidence>
<evidence type="ECO:0000256" key="10">
    <source>
        <dbReference type="ARBA" id="ARBA00023136"/>
    </source>
</evidence>
<feature type="domain" description="Fucosyltransferase N-terminal" evidence="14">
    <location>
        <begin position="102"/>
        <end position="222"/>
    </location>
</feature>
<evidence type="ECO:0000256" key="1">
    <source>
        <dbReference type="ARBA" id="ARBA00004447"/>
    </source>
</evidence>
<dbReference type="GO" id="GO:0032580">
    <property type="term" value="C:Golgi cisterna membrane"/>
    <property type="evidence" value="ECO:0007669"/>
    <property type="project" value="UniProtKB-SubCell"/>
</dbReference>
<evidence type="ECO:0000259" key="13">
    <source>
        <dbReference type="Pfam" id="PF00852"/>
    </source>
</evidence>
<dbReference type="EC" id="2.4.1.-" evidence="12"/>
<dbReference type="UniPathway" id="UPA00378"/>
<keyword evidence="11" id="KW-0325">Glycoprotein</keyword>
<evidence type="ECO:0000256" key="5">
    <source>
        <dbReference type="ARBA" id="ARBA00022679"/>
    </source>
</evidence>
<evidence type="ECO:0000313" key="15">
    <source>
        <dbReference type="EMBL" id="KDR19067.1"/>
    </source>
</evidence>
<evidence type="ECO:0000256" key="4">
    <source>
        <dbReference type="ARBA" id="ARBA00022676"/>
    </source>
</evidence>
<dbReference type="STRING" id="136037.A0A067R6X2"/>
<dbReference type="InParanoid" id="A0A067R6X2"/>
<dbReference type="PANTHER" id="PTHR48438:SF1">
    <property type="entry name" value="ALPHA-(1,3)-FUCOSYLTRANSFERASE C-RELATED"/>
    <property type="match status" value="1"/>
</dbReference>
<dbReference type="OMA" id="CEALHYN"/>
<feature type="domain" description="Fucosyltransferase C-terminal" evidence="13">
    <location>
        <begin position="245"/>
        <end position="424"/>
    </location>
</feature>
<dbReference type="Pfam" id="PF17039">
    <property type="entry name" value="Glyco_tran_10_N"/>
    <property type="match status" value="1"/>
</dbReference>
<organism evidence="15 16">
    <name type="scientific">Zootermopsis nevadensis</name>
    <name type="common">Dampwood termite</name>
    <dbReference type="NCBI Taxonomy" id="136037"/>
    <lineage>
        <taxon>Eukaryota</taxon>
        <taxon>Metazoa</taxon>
        <taxon>Ecdysozoa</taxon>
        <taxon>Arthropoda</taxon>
        <taxon>Hexapoda</taxon>
        <taxon>Insecta</taxon>
        <taxon>Pterygota</taxon>
        <taxon>Neoptera</taxon>
        <taxon>Polyneoptera</taxon>
        <taxon>Dictyoptera</taxon>
        <taxon>Blattodea</taxon>
        <taxon>Blattoidea</taxon>
        <taxon>Termitoidae</taxon>
        <taxon>Termopsidae</taxon>
        <taxon>Zootermopsis</taxon>
    </lineage>
</organism>
<dbReference type="EMBL" id="KK852663">
    <property type="protein sequence ID" value="KDR19067.1"/>
    <property type="molecule type" value="Genomic_DNA"/>
</dbReference>
<dbReference type="InterPro" id="IPR031481">
    <property type="entry name" value="Glyco_tran_10_N"/>
</dbReference>
<dbReference type="OrthoDB" id="427096at2759"/>
<gene>
    <name evidence="15" type="ORF">L798_06423</name>
</gene>
<proteinExistence type="inferred from homology"/>
<dbReference type="FunFam" id="3.40.50.11660:FF:000004">
    <property type="entry name" value="Glycoprotein 3-alpha-L-fucosyltransferase A"/>
    <property type="match status" value="1"/>
</dbReference>
<keyword evidence="7" id="KW-0735">Signal-anchor</keyword>
<dbReference type="AlphaFoldDB" id="A0A067R6X2"/>